<feature type="signal peptide" evidence="12">
    <location>
        <begin position="1"/>
        <end position="21"/>
    </location>
</feature>
<evidence type="ECO:0000313" key="17">
    <source>
        <dbReference type="EMBL" id="GMT18593.1"/>
    </source>
</evidence>
<dbReference type="InterPro" id="IPR001005">
    <property type="entry name" value="SANT/Myb"/>
</dbReference>
<dbReference type="PROSITE" id="PS50076">
    <property type="entry name" value="DNAJ_2"/>
    <property type="match status" value="1"/>
</dbReference>
<dbReference type="PROSITE" id="PS51294">
    <property type="entry name" value="HTH_MYB"/>
    <property type="match status" value="1"/>
</dbReference>
<dbReference type="GO" id="GO:0006325">
    <property type="term" value="P:chromatin organization"/>
    <property type="evidence" value="ECO:0007669"/>
    <property type="project" value="UniProtKB-KW"/>
</dbReference>
<keyword evidence="4 11" id="KW-0812">Transmembrane</keyword>
<evidence type="ECO:0000256" key="4">
    <source>
        <dbReference type="ARBA" id="ARBA00022692"/>
    </source>
</evidence>
<dbReference type="InterPro" id="IPR036869">
    <property type="entry name" value="J_dom_sf"/>
</dbReference>
<evidence type="ECO:0000259" key="15">
    <source>
        <dbReference type="PROSITE" id="PS51293"/>
    </source>
</evidence>
<feature type="chain" id="PRO_5043551643" description="DnaJ homolog subfamily C member 2" evidence="12">
    <location>
        <begin position="22"/>
        <end position="408"/>
    </location>
</feature>
<evidence type="ECO:0000256" key="11">
    <source>
        <dbReference type="SAM" id="Phobius"/>
    </source>
</evidence>
<dbReference type="CDD" id="cd00167">
    <property type="entry name" value="SANT"/>
    <property type="match status" value="1"/>
</dbReference>
<evidence type="ECO:0000313" key="18">
    <source>
        <dbReference type="Proteomes" id="UP001432322"/>
    </source>
</evidence>
<dbReference type="InterPro" id="IPR017930">
    <property type="entry name" value="Myb_dom"/>
</dbReference>
<feature type="domain" description="SANT" evidence="15">
    <location>
        <begin position="346"/>
        <end position="401"/>
    </location>
</feature>
<evidence type="ECO:0000256" key="10">
    <source>
        <dbReference type="SAM" id="MobiDB-lite"/>
    </source>
</evidence>
<evidence type="ECO:0000259" key="16">
    <source>
        <dbReference type="PROSITE" id="PS51294"/>
    </source>
</evidence>
<dbReference type="InterPro" id="IPR052606">
    <property type="entry name" value="DnaJ_domain_protein"/>
</dbReference>
<feature type="domain" description="J" evidence="13">
    <location>
        <begin position="39"/>
        <end position="103"/>
    </location>
</feature>
<keyword evidence="7 11" id="KW-1133">Transmembrane helix</keyword>
<dbReference type="PROSITE" id="PS50090">
    <property type="entry name" value="MYB_LIKE"/>
    <property type="match status" value="1"/>
</dbReference>
<comment type="subcellular location">
    <subcellularLocation>
        <location evidence="2">Cytoplasm</location>
        <location evidence="2">Cytosol</location>
    </subcellularLocation>
    <subcellularLocation>
        <location evidence="9">Endomembrane system</location>
        <topology evidence="9">Single-pass membrane protein</topology>
    </subcellularLocation>
    <subcellularLocation>
        <location evidence="1">Nucleus</location>
    </subcellularLocation>
</comment>
<dbReference type="GO" id="GO:0005829">
    <property type="term" value="C:cytosol"/>
    <property type="evidence" value="ECO:0007669"/>
    <property type="project" value="UniProtKB-SubCell"/>
</dbReference>
<dbReference type="SMART" id="SM00271">
    <property type="entry name" value="DnaJ"/>
    <property type="match status" value="1"/>
</dbReference>
<evidence type="ECO:0000256" key="6">
    <source>
        <dbReference type="ARBA" id="ARBA00022853"/>
    </source>
</evidence>
<proteinExistence type="predicted"/>
<keyword evidence="18" id="KW-1185">Reference proteome</keyword>
<evidence type="ECO:0000256" key="2">
    <source>
        <dbReference type="ARBA" id="ARBA00004514"/>
    </source>
</evidence>
<comment type="caution">
    <text evidence="17">The sequence shown here is derived from an EMBL/GenBank/DDBJ whole genome shotgun (WGS) entry which is preliminary data.</text>
</comment>
<feature type="transmembrane region" description="Helical" evidence="11">
    <location>
        <begin position="128"/>
        <end position="149"/>
    </location>
</feature>
<dbReference type="SUPFAM" id="SSF46565">
    <property type="entry name" value="Chaperone J-domain"/>
    <property type="match status" value="1"/>
</dbReference>
<evidence type="ECO:0000256" key="5">
    <source>
        <dbReference type="ARBA" id="ARBA00022729"/>
    </source>
</evidence>
<dbReference type="Gene3D" id="1.10.10.60">
    <property type="entry name" value="Homeodomain-like"/>
    <property type="match status" value="2"/>
</dbReference>
<feature type="non-terminal residue" evidence="17">
    <location>
        <position position="1"/>
    </location>
</feature>
<dbReference type="Pfam" id="PF00226">
    <property type="entry name" value="DnaJ"/>
    <property type="match status" value="1"/>
</dbReference>
<dbReference type="SMART" id="SM00717">
    <property type="entry name" value="SANT"/>
    <property type="match status" value="2"/>
</dbReference>
<evidence type="ECO:0000259" key="13">
    <source>
        <dbReference type="PROSITE" id="PS50076"/>
    </source>
</evidence>
<feature type="domain" description="Myb-like" evidence="14">
    <location>
        <begin position="343"/>
        <end position="397"/>
    </location>
</feature>
<organism evidence="17 18">
    <name type="scientific">Pristionchus fissidentatus</name>
    <dbReference type="NCBI Taxonomy" id="1538716"/>
    <lineage>
        <taxon>Eukaryota</taxon>
        <taxon>Metazoa</taxon>
        <taxon>Ecdysozoa</taxon>
        <taxon>Nematoda</taxon>
        <taxon>Chromadorea</taxon>
        <taxon>Rhabditida</taxon>
        <taxon>Rhabditina</taxon>
        <taxon>Diplogasteromorpha</taxon>
        <taxon>Diplogasteroidea</taxon>
        <taxon>Neodiplogasteridae</taxon>
        <taxon>Pristionchus</taxon>
    </lineage>
</organism>
<protein>
    <recommendedName>
        <fullName evidence="3">DnaJ homolog subfamily C member 2</fullName>
    </recommendedName>
</protein>
<keyword evidence="5 12" id="KW-0732">Signal</keyword>
<dbReference type="PANTHER" id="PTHR44653">
    <property type="entry name" value="DNAJ HOMOLOG SUBFAMILY C MEMBER 1"/>
    <property type="match status" value="1"/>
</dbReference>
<dbReference type="PROSITE" id="PS51293">
    <property type="entry name" value="SANT"/>
    <property type="match status" value="1"/>
</dbReference>
<evidence type="ECO:0000256" key="1">
    <source>
        <dbReference type="ARBA" id="ARBA00004123"/>
    </source>
</evidence>
<dbReference type="Gene3D" id="1.10.287.110">
    <property type="entry name" value="DnaJ domain"/>
    <property type="match status" value="1"/>
</dbReference>
<keyword evidence="8 11" id="KW-0472">Membrane</keyword>
<dbReference type="SUPFAM" id="SSF46689">
    <property type="entry name" value="Homeodomain-like"/>
    <property type="match status" value="1"/>
</dbReference>
<dbReference type="Pfam" id="PF23082">
    <property type="entry name" value="Myb_DNA-binding_2"/>
    <property type="match status" value="2"/>
</dbReference>
<evidence type="ECO:0000256" key="3">
    <source>
        <dbReference type="ARBA" id="ARBA00014469"/>
    </source>
</evidence>
<keyword evidence="6" id="KW-0156">Chromatin regulator</keyword>
<feature type="domain" description="HTH myb-type" evidence="16">
    <location>
        <begin position="343"/>
        <end position="401"/>
    </location>
</feature>
<dbReference type="CDD" id="cd06257">
    <property type="entry name" value="DnaJ"/>
    <property type="match status" value="1"/>
</dbReference>
<evidence type="ECO:0000259" key="14">
    <source>
        <dbReference type="PROSITE" id="PS50090"/>
    </source>
</evidence>
<dbReference type="PRINTS" id="PR00625">
    <property type="entry name" value="JDOMAIN"/>
</dbReference>
<accession>A0AAV5VK11</accession>
<evidence type="ECO:0000256" key="7">
    <source>
        <dbReference type="ARBA" id="ARBA00022989"/>
    </source>
</evidence>
<evidence type="ECO:0000256" key="9">
    <source>
        <dbReference type="ARBA" id="ARBA00037847"/>
    </source>
</evidence>
<dbReference type="PANTHER" id="PTHR44653:SF2">
    <property type="entry name" value="DNAJ HOMOLOG SUBFAMILY C MEMBER 1"/>
    <property type="match status" value="1"/>
</dbReference>
<dbReference type="InterPro" id="IPR001623">
    <property type="entry name" value="DnaJ_domain"/>
</dbReference>
<evidence type="ECO:0000256" key="12">
    <source>
        <dbReference type="SAM" id="SignalP"/>
    </source>
</evidence>
<feature type="region of interest" description="Disordered" evidence="10">
    <location>
        <begin position="217"/>
        <end position="245"/>
    </location>
</feature>
<dbReference type="InterPro" id="IPR009057">
    <property type="entry name" value="Homeodomain-like_sf"/>
</dbReference>
<dbReference type="PROSITE" id="PS00636">
    <property type="entry name" value="DNAJ_1"/>
    <property type="match status" value="1"/>
</dbReference>
<evidence type="ECO:0000256" key="8">
    <source>
        <dbReference type="ARBA" id="ARBA00023136"/>
    </source>
</evidence>
<dbReference type="EMBL" id="BTSY01000003">
    <property type="protein sequence ID" value="GMT18593.1"/>
    <property type="molecule type" value="Genomic_DNA"/>
</dbReference>
<sequence length="408" mass="47332">VMRPSLAWLALMLVIMPVCTAWDQEELGMYDLIEEVNQNFYELFGIQQAATTQEVKKAYRKLSLEWHPDRNSAENAAEKFRQIVGVYEVLKDSSMREKYDSVLENGMPNWRSGIYYYRHYRKMGGAEASLLLFIALSGGHYLMLWGSFFEKRLVENQRRVKTKKGENRKQAEEEEAARKEMVLSEYRPNIWKSLPVITVKFGCSLLLHCMESAKDRMTAVPPPEENEEEEELRRPRRPIVPSEPREERVAEVAEMTAVVADVPEELKMKEEEEKEKKQEGVWSAEEMSELVKLSTVKFPPGMGARWQHIAKAMGRSVEDVTAAARRIKHFQASEELSARQSIKVDQRSGEWSKDEQKLLEGALVKYPKGTEERWERIAEELPGRTKEEVVERFKQLAQMIKAKKEKQG</sequence>
<dbReference type="Proteomes" id="UP001432322">
    <property type="component" value="Unassembled WGS sequence"/>
</dbReference>
<dbReference type="GO" id="GO:0012505">
    <property type="term" value="C:endomembrane system"/>
    <property type="evidence" value="ECO:0007669"/>
    <property type="project" value="UniProtKB-SubCell"/>
</dbReference>
<reference evidence="17" key="1">
    <citation type="submission" date="2023-10" db="EMBL/GenBank/DDBJ databases">
        <title>Genome assembly of Pristionchus species.</title>
        <authorList>
            <person name="Yoshida K."/>
            <person name="Sommer R.J."/>
        </authorList>
    </citation>
    <scope>NUCLEOTIDE SEQUENCE</scope>
    <source>
        <strain evidence="17">RS5133</strain>
    </source>
</reference>
<gene>
    <name evidence="17" type="ORF">PFISCL1PPCAC_9890</name>
</gene>
<dbReference type="InterPro" id="IPR018253">
    <property type="entry name" value="DnaJ_domain_CS"/>
</dbReference>
<dbReference type="AlphaFoldDB" id="A0AAV5VK11"/>
<dbReference type="InterPro" id="IPR017884">
    <property type="entry name" value="SANT_dom"/>
</dbReference>
<name>A0AAV5VK11_9BILA</name>
<dbReference type="GO" id="GO:0005634">
    <property type="term" value="C:nucleus"/>
    <property type="evidence" value="ECO:0007669"/>
    <property type="project" value="UniProtKB-SubCell"/>
</dbReference>